<keyword evidence="4" id="KW-1185">Reference proteome</keyword>
<protein>
    <recommendedName>
        <fullName evidence="2">Alpha/beta hydrolase fold-3 domain-containing protein</fullName>
    </recommendedName>
</protein>
<dbReference type="RefSeq" id="WP_039678131.1">
    <property type="nucleotide sequence ID" value="NZ_JAWGXO010000004.1"/>
</dbReference>
<gene>
    <name evidence="3" type="ORF">QX51_01470</name>
</gene>
<evidence type="ECO:0000313" key="3">
    <source>
        <dbReference type="EMBL" id="KHS58660.1"/>
    </source>
</evidence>
<comment type="caution">
    <text evidence="3">The sequence shown here is derived from an EMBL/GenBank/DDBJ whole genome shotgun (WGS) entry which is preliminary data.</text>
</comment>
<reference evidence="3 4" key="1">
    <citation type="submission" date="2014-12" db="EMBL/GenBank/DDBJ databases">
        <title>Draft genome sequence of Terrisporobacter sp. 08-306576, isolated from the blood culture of a bacteremia patient.</title>
        <authorList>
            <person name="Lund L.C."/>
            <person name="Sydenham T.V."/>
            <person name="Hogh S.V."/>
            <person name="Skov M.N."/>
            <person name="Kemp M."/>
            <person name="Justesen U.S."/>
        </authorList>
    </citation>
    <scope>NUCLEOTIDE SEQUENCE [LARGE SCALE GENOMIC DNA]</scope>
    <source>
        <strain evidence="3 4">08-306576</strain>
    </source>
</reference>
<organism evidence="3 4">
    <name type="scientific">Terrisporobacter othiniensis</name>
    <dbReference type="NCBI Taxonomy" id="1577792"/>
    <lineage>
        <taxon>Bacteria</taxon>
        <taxon>Bacillati</taxon>
        <taxon>Bacillota</taxon>
        <taxon>Clostridia</taxon>
        <taxon>Peptostreptococcales</taxon>
        <taxon>Peptostreptococcaceae</taxon>
        <taxon>Terrisporobacter</taxon>
    </lineage>
</organism>
<proteinExistence type="predicted"/>
<dbReference type="GO" id="GO:0016787">
    <property type="term" value="F:hydrolase activity"/>
    <property type="evidence" value="ECO:0007669"/>
    <property type="project" value="UniProtKB-KW"/>
</dbReference>
<accession>A0A0B3WVP8</accession>
<dbReference type="OrthoDB" id="9815425at2"/>
<feature type="domain" description="Alpha/beta hydrolase fold-3" evidence="2">
    <location>
        <begin position="66"/>
        <end position="259"/>
    </location>
</feature>
<keyword evidence="1" id="KW-0378">Hydrolase</keyword>
<dbReference type="Proteomes" id="UP000031189">
    <property type="component" value="Unassembled WGS sequence"/>
</dbReference>
<dbReference type="InterPro" id="IPR050300">
    <property type="entry name" value="GDXG_lipolytic_enzyme"/>
</dbReference>
<dbReference type="SUPFAM" id="SSF53474">
    <property type="entry name" value="alpha/beta-Hydrolases"/>
    <property type="match status" value="1"/>
</dbReference>
<dbReference type="STRING" id="1577792.QX51_01470"/>
<dbReference type="InterPro" id="IPR013094">
    <property type="entry name" value="AB_hydrolase_3"/>
</dbReference>
<dbReference type="PANTHER" id="PTHR48081:SF8">
    <property type="entry name" value="ALPHA_BETA HYDROLASE FOLD-3 DOMAIN-CONTAINING PROTEIN-RELATED"/>
    <property type="match status" value="1"/>
</dbReference>
<dbReference type="InterPro" id="IPR029058">
    <property type="entry name" value="AB_hydrolase_fold"/>
</dbReference>
<evidence type="ECO:0000256" key="1">
    <source>
        <dbReference type="ARBA" id="ARBA00022801"/>
    </source>
</evidence>
<evidence type="ECO:0000313" key="4">
    <source>
        <dbReference type="Proteomes" id="UP000031189"/>
    </source>
</evidence>
<dbReference type="Pfam" id="PF07859">
    <property type="entry name" value="Abhydrolase_3"/>
    <property type="match status" value="1"/>
</dbReference>
<dbReference type="EMBL" id="JWHR01000018">
    <property type="protein sequence ID" value="KHS58660.1"/>
    <property type="molecule type" value="Genomic_DNA"/>
</dbReference>
<name>A0A0B3WVP8_9FIRM</name>
<dbReference type="PANTHER" id="PTHR48081">
    <property type="entry name" value="AB HYDROLASE SUPERFAMILY PROTEIN C4A8.06C"/>
    <property type="match status" value="1"/>
</dbReference>
<sequence length="304" mass="35385">MKQELIPAYKDMEEQIKRIAKNKQKKSEPICISGKPMYLPLKGHKIEVTYYKAKKRNAPIIFGTYGGEFIMDDYSYDNLFWEMISHEFECNVVSISYKNFRKSKFPCAINNVYDVICYFMDNASQLDFDKNKVIIFGSGIGANFATSAALLDRTNNTNYIKTQILNYPYLDLSTNLNKQVCDKFISPDKYVNDVAELKNPFVSPIFASKEALQGMPKTIMICGEEDSLRLEYEKYAKMLRNSGTEVYYQNYSEMEYGFVELYFLLKYMPLKSQTLSNKMKEHFISGQLYQSVMSAIEFIKKHCF</sequence>
<evidence type="ECO:0000259" key="2">
    <source>
        <dbReference type="Pfam" id="PF07859"/>
    </source>
</evidence>
<dbReference type="Gene3D" id="3.40.50.1820">
    <property type="entry name" value="alpha/beta hydrolase"/>
    <property type="match status" value="1"/>
</dbReference>
<dbReference type="AlphaFoldDB" id="A0A0B3WVP8"/>